<evidence type="ECO:0000313" key="11">
    <source>
        <dbReference type="Proteomes" id="UP001611263"/>
    </source>
</evidence>
<dbReference type="Gene3D" id="3.30.350.10">
    <property type="entry name" value="Subtilisin inhibitor-like"/>
    <property type="match status" value="1"/>
</dbReference>
<feature type="chain" id="PRO_5045223449" evidence="8">
    <location>
        <begin position="27"/>
        <end position="163"/>
    </location>
</feature>
<keyword evidence="4" id="KW-0646">Protease inhibitor</keyword>
<dbReference type="PROSITE" id="PS00999">
    <property type="entry name" value="SSI"/>
    <property type="match status" value="1"/>
</dbReference>
<dbReference type="InterPro" id="IPR036819">
    <property type="entry name" value="Subtilisin_inhibitor-like_sf"/>
</dbReference>
<evidence type="ECO:0000256" key="1">
    <source>
        <dbReference type="ARBA" id="ARBA00004613"/>
    </source>
</evidence>
<keyword evidence="11" id="KW-1185">Reference proteome</keyword>
<feature type="domain" description="Subtilisin inhibitor" evidence="9">
    <location>
        <begin position="66"/>
        <end position="149"/>
    </location>
</feature>
<evidence type="ECO:0000256" key="7">
    <source>
        <dbReference type="SAM" id="MobiDB-lite"/>
    </source>
</evidence>
<keyword evidence="5" id="KW-0722">Serine protease inhibitor</keyword>
<dbReference type="GeneID" id="93509418"/>
<keyword evidence="3" id="KW-0964">Secreted</keyword>
<evidence type="ECO:0000256" key="3">
    <source>
        <dbReference type="ARBA" id="ARBA00022525"/>
    </source>
</evidence>
<evidence type="ECO:0000256" key="2">
    <source>
        <dbReference type="ARBA" id="ARBA00010472"/>
    </source>
</evidence>
<dbReference type="Pfam" id="PF00720">
    <property type="entry name" value="SSI"/>
    <property type="match status" value="1"/>
</dbReference>
<comment type="subcellular location">
    <subcellularLocation>
        <location evidence="1">Secreted</location>
    </subcellularLocation>
</comment>
<evidence type="ECO:0000256" key="5">
    <source>
        <dbReference type="ARBA" id="ARBA00022900"/>
    </source>
</evidence>
<dbReference type="Proteomes" id="UP001611263">
    <property type="component" value="Unassembled WGS sequence"/>
</dbReference>
<dbReference type="InterPro" id="IPR020054">
    <property type="entry name" value="Prot_inh_SSI_I16_CS"/>
</dbReference>
<evidence type="ECO:0000256" key="6">
    <source>
        <dbReference type="ARBA" id="ARBA00023157"/>
    </source>
</evidence>
<gene>
    <name evidence="10" type="ORF">ACH4WX_15575</name>
</gene>
<name>A0ABW7TM76_9NOCA</name>
<accession>A0ABW7TM76</accession>
<organism evidence="10 11">
    <name type="scientific">Nocardia carnea</name>
    <dbReference type="NCBI Taxonomy" id="37328"/>
    <lineage>
        <taxon>Bacteria</taxon>
        <taxon>Bacillati</taxon>
        <taxon>Actinomycetota</taxon>
        <taxon>Actinomycetes</taxon>
        <taxon>Mycobacteriales</taxon>
        <taxon>Nocardiaceae</taxon>
        <taxon>Nocardia</taxon>
    </lineage>
</organism>
<comment type="similarity">
    <text evidence="2">Belongs to the protease inhibitor I16 (SSI) family.</text>
</comment>
<keyword evidence="8" id="KW-0732">Signal</keyword>
<dbReference type="InterPro" id="IPR023549">
    <property type="entry name" value="Subtilisin_inhibitor"/>
</dbReference>
<dbReference type="SUPFAM" id="SSF55399">
    <property type="entry name" value="Subtilisin inhibitor"/>
    <property type="match status" value="1"/>
</dbReference>
<evidence type="ECO:0000259" key="9">
    <source>
        <dbReference type="Pfam" id="PF00720"/>
    </source>
</evidence>
<dbReference type="EMBL" id="JBIRUQ010000003">
    <property type="protein sequence ID" value="MFI1462132.1"/>
    <property type="molecule type" value="Genomic_DNA"/>
</dbReference>
<comment type="caution">
    <text evidence="10">The sequence shown here is derived from an EMBL/GenBank/DDBJ whole genome shotgun (WGS) entry which is preliminary data.</text>
</comment>
<dbReference type="RefSeq" id="WP_051158375.1">
    <property type="nucleotide sequence ID" value="NZ_JBIRUQ010000003.1"/>
</dbReference>
<reference evidence="10 11" key="1">
    <citation type="submission" date="2024-10" db="EMBL/GenBank/DDBJ databases">
        <title>The Natural Products Discovery Center: Release of the First 8490 Sequenced Strains for Exploring Actinobacteria Biosynthetic Diversity.</title>
        <authorList>
            <person name="Kalkreuter E."/>
            <person name="Kautsar S.A."/>
            <person name="Yang D."/>
            <person name="Bader C.D."/>
            <person name="Teijaro C.N."/>
            <person name="Fluegel L."/>
            <person name="Davis C.M."/>
            <person name="Simpson J.R."/>
            <person name="Lauterbach L."/>
            <person name="Steele A.D."/>
            <person name="Gui C."/>
            <person name="Meng S."/>
            <person name="Li G."/>
            <person name="Viehrig K."/>
            <person name="Ye F."/>
            <person name="Su P."/>
            <person name="Kiefer A.F."/>
            <person name="Nichols A."/>
            <person name="Cepeda A.J."/>
            <person name="Yan W."/>
            <person name="Fan B."/>
            <person name="Jiang Y."/>
            <person name="Adhikari A."/>
            <person name="Zheng C.-J."/>
            <person name="Schuster L."/>
            <person name="Cowan T.M."/>
            <person name="Smanski M.J."/>
            <person name="Chevrette M.G."/>
            <person name="De Carvalho L.P.S."/>
            <person name="Shen B."/>
        </authorList>
    </citation>
    <scope>NUCLEOTIDE SEQUENCE [LARGE SCALE GENOMIC DNA]</scope>
    <source>
        <strain evidence="10 11">NPDC020568</strain>
    </source>
</reference>
<feature type="signal peptide" evidence="8">
    <location>
        <begin position="1"/>
        <end position="26"/>
    </location>
</feature>
<sequence length="163" mass="16990">MSKLGRLAAAAVLVCGTWFALAPAQAQESSTTEPPPSSRTPESATPESSPPAGPTPEAGDSRISVLTLSAVARSGEPEFRTTTLLCAPKHGGAHPEPVDACAELEEAGGDFAALTAEPAACPMIYEPVSLLVIGLWDSRPVTYQHDFANWCVLAGSAEHVYKF</sequence>
<proteinExistence type="inferred from homology"/>
<feature type="region of interest" description="Disordered" evidence="7">
    <location>
        <begin position="24"/>
        <end position="61"/>
    </location>
</feature>
<evidence type="ECO:0000313" key="10">
    <source>
        <dbReference type="EMBL" id="MFI1462132.1"/>
    </source>
</evidence>
<keyword evidence="6" id="KW-1015">Disulfide bond</keyword>
<evidence type="ECO:0000256" key="4">
    <source>
        <dbReference type="ARBA" id="ARBA00022690"/>
    </source>
</evidence>
<evidence type="ECO:0000256" key="8">
    <source>
        <dbReference type="SAM" id="SignalP"/>
    </source>
</evidence>
<protein>
    <submittedName>
        <fullName evidence="10">SSI family serine proteinase inhibitor</fullName>
    </submittedName>
</protein>